<sequence>MDWTSLKKTSVWAGGVQWLFFIFANIVVIPLTVGQAFHLDHDKIGSLLQLSFIITGIACVAQAWIGHERAIMEGQSGLWWGIILTLVVTTSASGMSLKTLGGSLAVGIFISAALTIVIGLLGIGPYIAKLFNDAVMGVFMLLFGFQLIQIFLKGMLGLPFGKSTDASIDLKTTLFSIVLSALVIIVSIKAPKRFRSYALLVGIIVGWIGYALIFHTKSMSHTSGISVKVFPLGNPKWNTGVIVTAVIAGLLNLANTFGALKGTDDMYGNETTKGQYRRSLTISGLFQGIAGLLGLVPYAPFVSSIGFLQQTKIVDRLPYIIGGFLFFLVGIIPPAGHFFATMPLSVGSAVLFVAYVQLFNSHRSFIKNVSSNSLNVYRVAIPVFVGVVIMTLPSQYFSTMPDFLRPVAANGLLVGIILVLILEHVYNWNQLEDDDQDHEQKAENG</sequence>
<feature type="transmembrane region" description="Helical" evidence="7">
    <location>
        <begin position="379"/>
        <end position="397"/>
    </location>
</feature>
<gene>
    <name evidence="8" type="ORF">QR721_05150</name>
</gene>
<protein>
    <submittedName>
        <fullName evidence="8">Uracil/xanthine transporter</fullName>
    </submittedName>
</protein>
<comment type="subcellular location">
    <subcellularLocation>
        <location evidence="1">Membrane</location>
        <topology evidence="1">Multi-pass membrane protein</topology>
    </subcellularLocation>
</comment>
<dbReference type="NCBIfam" id="NF008502">
    <property type="entry name" value="PRK11412.1"/>
    <property type="match status" value="1"/>
</dbReference>
<reference evidence="8" key="1">
    <citation type="submission" date="2023-06" db="EMBL/GenBank/DDBJ databases">
        <title>A Treasure from Seagulls: Isolation and Description of Aciduricobacillus qingdaonensis gen. nov., sp. nov., a Rare Obligately Uric Acid-utilizing Member in the Family Bacillaceae.</title>
        <authorList>
            <person name="Liu W."/>
            <person name="Wang B."/>
        </authorList>
    </citation>
    <scope>NUCLEOTIDE SEQUENCE</scope>
    <source>
        <strain evidence="8">44XB</strain>
    </source>
</reference>
<feature type="transmembrane region" description="Helical" evidence="7">
    <location>
        <begin position="12"/>
        <end position="33"/>
    </location>
</feature>
<feature type="transmembrane region" description="Helical" evidence="7">
    <location>
        <begin position="173"/>
        <end position="190"/>
    </location>
</feature>
<organism evidence="8 9">
    <name type="scientific">Aciduricibacillus chroicocephali</name>
    <dbReference type="NCBI Taxonomy" id="3054939"/>
    <lineage>
        <taxon>Bacteria</taxon>
        <taxon>Bacillati</taxon>
        <taxon>Bacillota</taxon>
        <taxon>Bacilli</taxon>
        <taxon>Bacillales</taxon>
        <taxon>Bacillaceae</taxon>
        <taxon>Aciduricibacillus</taxon>
    </lineage>
</organism>
<evidence type="ECO:0000256" key="4">
    <source>
        <dbReference type="ARBA" id="ARBA00022692"/>
    </source>
</evidence>
<keyword evidence="6 7" id="KW-0472">Membrane</keyword>
<feature type="transmembrane region" description="Helical" evidence="7">
    <location>
        <begin position="77"/>
        <end position="97"/>
    </location>
</feature>
<feature type="transmembrane region" description="Helical" evidence="7">
    <location>
        <begin position="104"/>
        <end position="128"/>
    </location>
</feature>
<dbReference type="RefSeq" id="WP_348029387.1">
    <property type="nucleotide sequence ID" value="NZ_CP129113.1"/>
</dbReference>
<dbReference type="Proteomes" id="UP001180087">
    <property type="component" value="Chromosome"/>
</dbReference>
<feature type="transmembrane region" description="Helical" evidence="7">
    <location>
        <begin position="313"/>
        <end position="332"/>
    </location>
</feature>
<evidence type="ECO:0000313" key="9">
    <source>
        <dbReference type="Proteomes" id="UP001180087"/>
    </source>
</evidence>
<proteinExistence type="inferred from homology"/>
<dbReference type="PANTHER" id="PTHR42810">
    <property type="entry name" value="PURINE PERMEASE C1399.01C-RELATED"/>
    <property type="match status" value="1"/>
</dbReference>
<keyword evidence="4 7" id="KW-0812">Transmembrane</keyword>
<feature type="transmembrane region" description="Helical" evidence="7">
    <location>
        <begin position="338"/>
        <end position="358"/>
    </location>
</feature>
<feature type="transmembrane region" description="Helical" evidence="7">
    <location>
        <begin position="403"/>
        <end position="422"/>
    </location>
</feature>
<feature type="transmembrane region" description="Helical" evidence="7">
    <location>
        <begin position="45"/>
        <end position="65"/>
    </location>
</feature>
<dbReference type="PANTHER" id="PTHR42810:SF6">
    <property type="entry name" value="PURINE PERMEASE YBBY-RELATED"/>
    <property type="match status" value="1"/>
</dbReference>
<evidence type="ECO:0000256" key="6">
    <source>
        <dbReference type="ARBA" id="ARBA00023136"/>
    </source>
</evidence>
<evidence type="ECO:0000256" key="5">
    <source>
        <dbReference type="ARBA" id="ARBA00022989"/>
    </source>
</evidence>
<evidence type="ECO:0000256" key="1">
    <source>
        <dbReference type="ARBA" id="ARBA00004141"/>
    </source>
</evidence>
<evidence type="ECO:0000256" key="3">
    <source>
        <dbReference type="ARBA" id="ARBA00022448"/>
    </source>
</evidence>
<feature type="transmembrane region" description="Helical" evidence="7">
    <location>
        <begin position="134"/>
        <end position="152"/>
    </location>
</feature>
<keyword evidence="9" id="KW-1185">Reference proteome</keyword>
<comment type="similarity">
    <text evidence="2">Belongs to the nucleobase:cation symporter-2 (NCS2) (TC 2.A.40) family.</text>
</comment>
<dbReference type="Pfam" id="PF00860">
    <property type="entry name" value="Xan_ur_permease"/>
    <property type="match status" value="1"/>
</dbReference>
<keyword evidence="3" id="KW-0813">Transport</keyword>
<feature type="transmembrane region" description="Helical" evidence="7">
    <location>
        <begin position="280"/>
        <end position="301"/>
    </location>
</feature>
<dbReference type="NCBIfam" id="NF037981">
    <property type="entry name" value="NCS2_1"/>
    <property type="match status" value="1"/>
</dbReference>
<keyword evidence="5 7" id="KW-1133">Transmembrane helix</keyword>
<dbReference type="InterPro" id="IPR006043">
    <property type="entry name" value="NCS2"/>
</dbReference>
<evidence type="ECO:0000256" key="7">
    <source>
        <dbReference type="SAM" id="Phobius"/>
    </source>
</evidence>
<feature type="transmembrane region" description="Helical" evidence="7">
    <location>
        <begin position="196"/>
        <end position="216"/>
    </location>
</feature>
<dbReference type="EMBL" id="CP129113">
    <property type="protein sequence ID" value="WLV25595.1"/>
    <property type="molecule type" value="Genomic_DNA"/>
</dbReference>
<name>A0ABY9KY80_9BACI</name>
<accession>A0ABY9KY80</accession>
<evidence type="ECO:0000313" key="8">
    <source>
        <dbReference type="EMBL" id="WLV25595.1"/>
    </source>
</evidence>
<evidence type="ECO:0000256" key="2">
    <source>
        <dbReference type="ARBA" id="ARBA00008821"/>
    </source>
</evidence>
<feature type="transmembrane region" description="Helical" evidence="7">
    <location>
        <begin position="237"/>
        <end position="260"/>
    </location>
</feature>